<protein>
    <submittedName>
        <fullName evidence="2">Gag-pol polyprotein</fullName>
    </submittedName>
</protein>
<dbReference type="Proteomes" id="UP000236291">
    <property type="component" value="Unassembled WGS sequence"/>
</dbReference>
<comment type="caution">
    <text evidence="2">The sequence shown here is derived from an EMBL/GenBank/DDBJ whole genome shotgun (WGS) entry which is preliminary data.</text>
</comment>
<dbReference type="AlphaFoldDB" id="A0A2K3K4K5"/>
<proteinExistence type="predicted"/>
<sequence>MMESINVVVDDSDTTSADSAEETDVITPVPTPDDDQIEPEPDQHSESTTEAPRPNKGPSTRTQKNHPLELAIGNPNQGIATRRSKEAISNSCFISKIEPKNVKEALTDEYWINA</sequence>
<reference evidence="2 3" key="2">
    <citation type="journal article" date="2017" name="Front. Plant Sci.">
        <title>Gene Classification and Mining of Molecular Markers Useful in Red Clover (Trifolium pratense) Breeding.</title>
        <authorList>
            <person name="Istvanek J."/>
            <person name="Dluhosova J."/>
            <person name="Dluhos P."/>
            <person name="Patkova L."/>
            <person name="Nedelnik J."/>
            <person name="Repkova J."/>
        </authorList>
    </citation>
    <scope>NUCLEOTIDE SEQUENCE [LARGE SCALE GENOMIC DNA]</scope>
    <source>
        <strain evidence="3">cv. Tatra</strain>
        <tissue evidence="2">Young leaves</tissue>
    </source>
</reference>
<reference evidence="2 3" key="1">
    <citation type="journal article" date="2014" name="Am. J. Bot.">
        <title>Genome assembly and annotation for red clover (Trifolium pratense; Fabaceae).</title>
        <authorList>
            <person name="Istvanek J."/>
            <person name="Jaros M."/>
            <person name="Krenek A."/>
            <person name="Repkova J."/>
        </authorList>
    </citation>
    <scope>NUCLEOTIDE SEQUENCE [LARGE SCALE GENOMIC DNA]</scope>
    <source>
        <strain evidence="3">cv. Tatra</strain>
        <tissue evidence="2">Young leaves</tissue>
    </source>
</reference>
<accession>A0A2K3K4K5</accession>
<evidence type="ECO:0000313" key="2">
    <source>
        <dbReference type="EMBL" id="PNX61215.1"/>
    </source>
</evidence>
<evidence type="ECO:0000313" key="3">
    <source>
        <dbReference type="Proteomes" id="UP000236291"/>
    </source>
</evidence>
<organism evidence="2 3">
    <name type="scientific">Trifolium pratense</name>
    <name type="common">Red clover</name>
    <dbReference type="NCBI Taxonomy" id="57577"/>
    <lineage>
        <taxon>Eukaryota</taxon>
        <taxon>Viridiplantae</taxon>
        <taxon>Streptophyta</taxon>
        <taxon>Embryophyta</taxon>
        <taxon>Tracheophyta</taxon>
        <taxon>Spermatophyta</taxon>
        <taxon>Magnoliopsida</taxon>
        <taxon>eudicotyledons</taxon>
        <taxon>Gunneridae</taxon>
        <taxon>Pentapetalae</taxon>
        <taxon>rosids</taxon>
        <taxon>fabids</taxon>
        <taxon>Fabales</taxon>
        <taxon>Fabaceae</taxon>
        <taxon>Papilionoideae</taxon>
        <taxon>50 kb inversion clade</taxon>
        <taxon>NPAAA clade</taxon>
        <taxon>Hologalegina</taxon>
        <taxon>IRL clade</taxon>
        <taxon>Trifolieae</taxon>
        <taxon>Trifolium</taxon>
    </lineage>
</organism>
<feature type="non-terminal residue" evidence="2">
    <location>
        <position position="114"/>
    </location>
</feature>
<dbReference type="EMBL" id="ASHM01140736">
    <property type="protein sequence ID" value="PNX61215.1"/>
    <property type="molecule type" value="Genomic_DNA"/>
</dbReference>
<name>A0A2K3K4K5_TRIPR</name>
<evidence type="ECO:0000256" key="1">
    <source>
        <dbReference type="SAM" id="MobiDB-lite"/>
    </source>
</evidence>
<gene>
    <name evidence="2" type="ORF">L195_g060559</name>
</gene>
<feature type="region of interest" description="Disordered" evidence="1">
    <location>
        <begin position="1"/>
        <end position="78"/>
    </location>
</feature>